<gene>
    <name evidence="4" type="ORF">RUM43_001835</name>
</gene>
<dbReference type="InterPro" id="IPR000357">
    <property type="entry name" value="HEAT"/>
</dbReference>
<dbReference type="GO" id="GO:0055037">
    <property type="term" value="C:recycling endosome"/>
    <property type="evidence" value="ECO:0007669"/>
    <property type="project" value="TreeGrafter"/>
</dbReference>
<evidence type="ECO:0000256" key="1">
    <source>
        <dbReference type="ARBA" id="ARBA00022737"/>
    </source>
</evidence>
<dbReference type="PANTHER" id="PTHR32059:SF0">
    <property type="entry name" value="RAB11-BINDING PROTEIN RELCH"/>
    <property type="match status" value="1"/>
</dbReference>
<dbReference type="InterPro" id="IPR006594">
    <property type="entry name" value="LisH"/>
</dbReference>
<protein>
    <recommendedName>
        <fullName evidence="6">LisH domain-containing protein</fullName>
    </recommendedName>
</protein>
<dbReference type="InterPro" id="IPR040362">
    <property type="entry name" value="RELCH"/>
</dbReference>
<evidence type="ECO:0000313" key="4">
    <source>
        <dbReference type="EMBL" id="KAK6645558.1"/>
    </source>
</evidence>
<dbReference type="InterPro" id="IPR011989">
    <property type="entry name" value="ARM-like"/>
</dbReference>
<proteinExistence type="predicted"/>
<evidence type="ECO:0000256" key="2">
    <source>
        <dbReference type="PROSITE-ProRule" id="PRU00103"/>
    </source>
</evidence>
<sequence length="1165" mass="131739">MSTTGEGLHPHHALQSNSWYHEFADKLLSENFLLTALEFYAELIESGKELPKLKEFFSNPENFEHPTIHKAEAFQSVNLPRSSSQATLDSLDLTRYSEDGERSTDDRLAVLEFELRKAKETITALRANLTEAAELESSNTHTQEENIKENQTPLAACSIPIRPHEQRALNFLVNEYLLLHGYKLTSITFADENEKQDFEDWDDVGLNSARPVELLYLYREGLKGVNNSSSVETKDFECQVALYDEIKQNLQINELEAEVAQLSSKINSMSLDYTKKISSLEQHRSGEVDSQRSFTPDPEYFEMIETIKSNEESETKSDKSNGDWMKIGDKFKKESIDLKSDSQSNFDTISADDKAENQSGGFEHDEIMTDYKAIEDTQEDIETQEEISVTKCSNIRSFPAVDEASNEVCDRNSKLFAPLADSMNSDNQILGLMNSDRAIPDRFKNEILKHCDKIVPIFSNKIISNQWFRDEFLDKLTSENIVQILTNSLPKIIPNVILTKREEIIPLLILSICLNPELSARDKLLNLLFNLKKKPQAEERSVIVQSLIKIAQLKGSNTVENEILPQCWEQITNKYLERRMLAAESCFALAPYVSETIRNSLIISITQQLFQDREETIRKTSVHILTLLIALISHEEKYNQVLEICLQTLNDESVQVINVVNELLFPTLAQWSFSLNRVQSHLYGKLLSKIKKEKNLTCIKIIEILLPYLIMTVSSSERVLSITSTDHPVPAKRQEFCNLCKGLRDPTLFYPGSLGRVMGAFDFVTSQADFNPSDWSELLWIKNVFIIDLLEAGDNFWEDVTILKALMSTLRHLCLGLGKNITNSMIKPFLVEKLMECENAVVSGQDYKCAIIPLYLVGVLSTFPEELQEMSNTLRRFICALPLCGVNLTPLKVTFEILSQLQSWQILILDAIWEGVVHQRPLVRCGSASLLQYVIPHIPEVLVNSKIIPALVTLTSDPEPSVRTSAIPALGMLANANEKSISDKVCMTFQALLQECTAQENNSLSVQLVKTLGSIYDKCEVKFREEVVIPQISSISALAFRSKNRDLVEVLIDAFSIISFSQIQIPPQCASIHLLPALRNLSSLCSQMNLPQLERVNALIKDLERRYGGVKESQSKTPIKSPSEGKRLANVVSTNVEDVRNRVNKIFNAKPNTLQNVSGIFKKKT</sequence>
<accession>A0AAN8SEG5</accession>
<comment type="caution">
    <text evidence="4">The sequence shown here is derived from an EMBL/GenBank/DDBJ whole genome shotgun (WGS) entry which is preliminary data.</text>
</comment>
<dbReference type="InterPro" id="IPR021133">
    <property type="entry name" value="HEAT_type_2"/>
</dbReference>
<feature type="coiled-coil region" evidence="3">
    <location>
        <begin position="245"/>
        <end position="272"/>
    </location>
</feature>
<organism evidence="4 5">
    <name type="scientific">Polyplax serrata</name>
    <name type="common">Common mouse louse</name>
    <dbReference type="NCBI Taxonomy" id="468196"/>
    <lineage>
        <taxon>Eukaryota</taxon>
        <taxon>Metazoa</taxon>
        <taxon>Ecdysozoa</taxon>
        <taxon>Arthropoda</taxon>
        <taxon>Hexapoda</taxon>
        <taxon>Insecta</taxon>
        <taxon>Pterygota</taxon>
        <taxon>Neoptera</taxon>
        <taxon>Paraneoptera</taxon>
        <taxon>Psocodea</taxon>
        <taxon>Troctomorpha</taxon>
        <taxon>Phthiraptera</taxon>
        <taxon>Anoplura</taxon>
        <taxon>Polyplacidae</taxon>
        <taxon>Polyplax</taxon>
    </lineage>
</organism>
<dbReference type="Gene3D" id="1.25.10.10">
    <property type="entry name" value="Leucine-rich Repeat Variant"/>
    <property type="match status" value="2"/>
</dbReference>
<dbReference type="GO" id="GO:0032367">
    <property type="term" value="P:intracellular cholesterol transport"/>
    <property type="evidence" value="ECO:0007669"/>
    <property type="project" value="InterPro"/>
</dbReference>
<dbReference type="SUPFAM" id="SSF48371">
    <property type="entry name" value="ARM repeat"/>
    <property type="match status" value="1"/>
</dbReference>
<feature type="repeat" description="HEAT" evidence="2">
    <location>
        <begin position="947"/>
        <end position="984"/>
    </location>
</feature>
<dbReference type="PROSITE" id="PS50077">
    <property type="entry name" value="HEAT_REPEAT"/>
    <property type="match status" value="1"/>
</dbReference>
<dbReference type="Proteomes" id="UP001372834">
    <property type="component" value="Unassembled WGS sequence"/>
</dbReference>
<dbReference type="AlphaFoldDB" id="A0AAN8SEG5"/>
<dbReference type="PANTHER" id="PTHR32059">
    <property type="entry name" value="RAB11-BINDING PROTEIN RELCH"/>
    <property type="match status" value="1"/>
</dbReference>
<evidence type="ECO:0008006" key="6">
    <source>
        <dbReference type="Google" id="ProtNLM"/>
    </source>
</evidence>
<reference evidence="4 5" key="1">
    <citation type="submission" date="2023-10" db="EMBL/GenBank/DDBJ databases">
        <title>Genomes of two closely related lineages of the louse Polyplax serrata with different host specificities.</title>
        <authorList>
            <person name="Martinu J."/>
            <person name="Tarabai H."/>
            <person name="Stefka J."/>
            <person name="Hypsa V."/>
        </authorList>
    </citation>
    <scope>NUCLEOTIDE SEQUENCE [LARGE SCALE GENOMIC DNA]</scope>
    <source>
        <strain evidence="4">HR10_N</strain>
    </source>
</reference>
<feature type="coiled-coil region" evidence="3">
    <location>
        <begin position="108"/>
        <end position="135"/>
    </location>
</feature>
<keyword evidence="3" id="KW-0175">Coiled coil</keyword>
<dbReference type="EMBL" id="JAWJWE010000001">
    <property type="protein sequence ID" value="KAK6645558.1"/>
    <property type="molecule type" value="Genomic_DNA"/>
</dbReference>
<dbReference type="Pfam" id="PF02985">
    <property type="entry name" value="HEAT"/>
    <property type="match status" value="1"/>
</dbReference>
<evidence type="ECO:0000313" key="5">
    <source>
        <dbReference type="Proteomes" id="UP001372834"/>
    </source>
</evidence>
<dbReference type="InterPro" id="IPR016024">
    <property type="entry name" value="ARM-type_fold"/>
</dbReference>
<name>A0AAN8SEG5_POLSC</name>
<keyword evidence="1" id="KW-0677">Repeat</keyword>
<dbReference type="PROSITE" id="PS50896">
    <property type="entry name" value="LISH"/>
    <property type="match status" value="1"/>
</dbReference>
<evidence type="ECO:0000256" key="3">
    <source>
        <dbReference type="SAM" id="Coils"/>
    </source>
</evidence>
<dbReference type="GO" id="GO:0005802">
    <property type="term" value="C:trans-Golgi network"/>
    <property type="evidence" value="ECO:0007669"/>
    <property type="project" value="InterPro"/>
</dbReference>